<evidence type="ECO:0000313" key="4">
    <source>
        <dbReference type="Proteomes" id="UP000503447"/>
    </source>
</evidence>
<accession>A0A6M5YHY1</accession>
<keyword evidence="2" id="KW-0472">Membrane</keyword>
<feature type="region of interest" description="Disordered" evidence="1">
    <location>
        <begin position="286"/>
        <end position="313"/>
    </location>
</feature>
<reference evidence="4" key="1">
    <citation type="submission" date="2020-05" db="EMBL/GenBank/DDBJ databases">
        <title>Frigoriglobus tundricola gen. nov., sp. nov., a psychrotolerant cellulolytic planctomycete of the family Gemmataceae with two divergent copies of 16S rRNA gene.</title>
        <authorList>
            <person name="Kulichevskaya I.S."/>
            <person name="Ivanova A.A."/>
            <person name="Naumoff D.G."/>
            <person name="Beletsky A.V."/>
            <person name="Rijpstra W.I.C."/>
            <person name="Sinninghe Damste J.S."/>
            <person name="Mardanov A.V."/>
            <person name="Ravin N.V."/>
            <person name="Dedysh S.N."/>
        </authorList>
    </citation>
    <scope>NUCLEOTIDE SEQUENCE [LARGE SCALE GENOMIC DNA]</scope>
    <source>
        <strain evidence="4">PL17</strain>
    </source>
</reference>
<dbReference type="KEGG" id="ftj:FTUN_0649"/>
<evidence type="ECO:0000256" key="1">
    <source>
        <dbReference type="SAM" id="MobiDB-lite"/>
    </source>
</evidence>
<dbReference type="RefSeq" id="WP_171469403.1">
    <property type="nucleotide sequence ID" value="NZ_CP053452.2"/>
</dbReference>
<feature type="transmembrane region" description="Helical" evidence="2">
    <location>
        <begin position="134"/>
        <end position="158"/>
    </location>
</feature>
<feature type="compositionally biased region" description="Polar residues" evidence="1">
    <location>
        <begin position="88"/>
        <end position="98"/>
    </location>
</feature>
<dbReference type="Proteomes" id="UP000503447">
    <property type="component" value="Chromosome"/>
</dbReference>
<evidence type="ECO:0000313" key="3">
    <source>
        <dbReference type="EMBL" id="QJW93144.1"/>
    </source>
</evidence>
<proteinExistence type="predicted"/>
<dbReference type="AlphaFoldDB" id="A0A6M5YHY1"/>
<organism evidence="3 4">
    <name type="scientific">Frigoriglobus tundricola</name>
    <dbReference type="NCBI Taxonomy" id="2774151"/>
    <lineage>
        <taxon>Bacteria</taxon>
        <taxon>Pseudomonadati</taxon>
        <taxon>Planctomycetota</taxon>
        <taxon>Planctomycetia</taxon>
        <taxon>Gemmatales</taxon>
        <taxon>Gemmataceae</taxon>
        <taxon>Frigoriglobus</taxon>
    </lineage>
</organism>
<feature type="compositionally biased region" description="Low complexity" evidence="1">
    <location>
        <begin position="106"/>
        <end position="120"/>
    </location>
</feature>
<keyword evidence="2" id="KW-1133">Transmembrane helix</keyword>
<sequence>MPSVPPATEQFWLLTGAVPTGPFSVDQVHAKIASGDATWQTPACPVGGTNWLPIVRTPGLGPVTGEVKALASEGTESAAPEPLPAQPGSVTASQTTERTSPPPLPFTSSPPVVPAASSEPAPTPAPADPKSERVGAAIGIGIVLLLIAGGVYGVSWVWEQIRSPTATEVCKKLDEAKTAAEAKKYVTPRLHAFVDAEYAKRSPLDPNIEFAFTQEVDGPQPGTKLVGFRGTFFVQDAGQRVQIEGHCKVVKADGWKVDDMIVTGVEGASLPGPVSLVDEHRASLTRPQAPTLGGTTPPGAKTRPPGTGTYVRPTLQQTPAWEKHPIGKVVASIRDEIGWGGIVAIVVLLSVGAAVRESWRKKPPTDS</sequence>
<name>A0A6M5YHY1_9BACT</name>
<evidence type="ECO:0008006" key="5">
    <source>
        <dbReference type="Google" id="ProtNLM"/>
    </source>
</evidence>
<evidence type="ECO:0000256" key="2">
    <source>
        <dbReference type="SAM" id="Phobius"/>
    </source>
</evidence>
<gene>
    <name evidence="3" type="ORF">FTUN_0649</name>
</gene>
<feature type="transmembrane region" description="Helical" evidence="2">
    <location>
        <begin position="337"/>
        <end position="355"/>
    </location>
</feature>
<keyword evidence="2" id="KW-0812">Transmembrane</keyword>
<dbReference type="EMBL" id="CP053452">
    <property type="protein sequence ID" value="QJW93144.1"/>
    <property type="molecule type" value="Genomic_DNA"/>
</dbReference>
<protein>
    <recommendedName>
        <fullName evidence="5">GYF domain-containing protein</fullName>
    </recommendedName>
</protein>
<keyword evidence="4" id="KW-1185">Reference proteome</keyword>
<feature type="region of interest" description="Disordered" evidence="1">
    <location>
        <begin position="71"/>
        <end position="130"/>
    </location>
</feature>